<dbReference type="CDD" id="cd00254">
    <property type="entry name" value="LT-like"/>
    <property type="match status" value="1"/>
</dbReference>
<evidence type="ECO:0000313" key="2">
    <source>
        <dbReference type="EMBL" id="DAE33354.1"/>
    </source>
</evidence>
<dbReference type="PANTHER" id="PTHR37423">
    <property type="entry name" value="SOLUBLE LYTIC MUREIN TRANSGLYCOSYLASE-RELATED"/>
    <property type="match status" value="1"/>
</dbReference>
<proteinExistence type="predicted"/>
<dbReference type="EMBL" id="BK059134">
    <property type="protein sequence ID" value="DAE33354.1"/>
    <property type="molecule type" value="Genomic_DNA"/>
</dbReference>
<protein>
    <recommendedName>
        <fullName evidence="1">Transglycosylase SLT domain-containing protein</fullName>
    </recommendedName>
</protein>
<accession>A0A8S5RQB8</accession>
<dbReference type="SUPFAM" id="SSF53955">
    <property type="entry name" value="Lysozyme-like"/>
    <property type="match status" value="1"/>
</dbReference>
<dbReference type="InterPro" id="IPR008258">
    <property type="entry name" value="Transglycosylase_SLT_dom_1"/>
</dbReference>
<reference evidence="2" key="1">
    <citation type="journal article" date="2021" name="Proc. Natl. Acad. Sci. U.S.A.">
        <title>A Catalog of Tens of Thousands of Viruses from Human Metagenomes Reveals Hidden Associations with Chronic Diseases.</title>
        <authorList>
            <person name="Tisza M.J."/>
            <person name="Buck C.B."/>
        </authorList>
    </citation>
    <scope>NUCLEOTIDE SEQUENCE</scope>
    <source>
        <strain evidence="2">CtQ5V6</strain>
    </source>
</reference>
<feature type="domain" description="Transglycosylase SLT" evidence="1">
    <location>
        <begin position="48"/>
        <end position="149"/>
    </location>
</feature>
<organism evidence="2">
    <name type="scientific">virus sp. ctQ5V6</name>
    <dbReference type="NCBI Taxonomy" id="2825815"/>
    <lineage>
        <taxon>Viruses</taxon>
    </lineage>
</organism>
<dbReference type="Gene3D" id="1.10.530.10">
    <property type="match status" value="1"/>
</dbReference>
<name>A0A8S5RQB8_9VIRU</name>
<dbReference type="InterPro" id="IPR023346">
    <property type="entry name" value="Lysozyme-like_dom_sf"/>
</dbReference>
<dbReference type="PANTHER" id="PTHR37423:SF2">
    <property type="entry name" value="MEMBRANE-BOUND LYTIC MUREIN TRANSGLYCOSYLASE C"/>
    <property type="match status" value="1"/>
</dbReference>
<sequence length="176" mass="19822">MNAVNLTEKSRKGEQKPLKRVIALAMIATMLVVKPYSTNATETYIGYCEEIGGKYNICPELIQAIVEQESNYNPNAHGSSDDTGLMQVIPKWNRDRMKRLGITDLYDPYQNILCGTDLIAELAEKYGDPYLVLMCYNEGEYGGAVERYNSGKYSNYAVSIMERAAELEDAHGKHDY</sequence>
<dbReference type="Pfam" id="PF01464">
    <property type="entry name" value="SLT"/>
    <property type="match status" value="1"/>
</dbReference>
<evidence type="ECO:0000259" key="1">
    <source>
        <dbReference type="Pfam" id="PF01464"/>
    </source>
</evidence>